<dbReference type="InterPro" id="IPR047808">
    <property type="entry name" value="CueP-like"/>
</dbReference>
<dbReference type="Proteomes" id="UP000622653">
    <property type="component" value="Unassembled WGS sequence"/>
</dbReference>
<organism evidence="1 2">
    <name type="scientific">Savagea serpentis</name>
    <dbReference type="NCBI Taxonomy" id="2785297"/>
    <lineage>
        <taxon>Bacteria</taxon>
        <taxon>Bacillati</taxon>
        <taxon>Bacillota</taxon>
        <taxon>Bacilli</taxon>
        <taxon>Bacillales</taxon>
        <taxon>Caryophanaceae</taxon>
        <taxon>Savagea</taxon>
    </lineage>
</organism>
<gene>
    <name evidence="1" type="ORF">IRY55_03860</name>
</gene>
<dbReference type="Gene3D" id="2.60.40.3700">
    <property type="match status" value="1"/>
</dbReference>
<dbReference type="RefSeq" id="WP_194561927.1">
    <property type="nucleotide sequence ID" value="NZ_JADKPV010000001.1"/>
</dbReference>
<protein>
    <submittedName>
        <fullName evidence="1">CueP family metal-binding protein</fullName>
    </submittedName>
</protein>
<name>A0A8J7G531_9BACL</name>
<evidence type="ECO:0000313" key="2">
    <source>
        <dbReference type="Proteomes" id="UP000622653"/>
    </source>
</evidence>
<reference evidence="1" key="1">
    <citation type="submission" date="2020-11" db="EMBL/GenBank/DDBJ databases">
        <title>Multidrug resistant novel bacterium Savagea serpentis sp. nov., isolated from the scats of a vine snake (Ahaetulla nasuta).</title>
        <authorList>
            <person name="Venkata Ramana V."/>
            <person name="Vikas Patil S."/>
            <person name="Yogita Lugani V."/>
        </authorList>
    </citation>
    <scope>NUCLEOTIDE SEQUENCE</scope>
    <source>
        <strain evidence="1">SN6</strain>
    </source>
</reference>
<dbReference type="NCBIfam" id="NF038094">
    <property type="entry name" value="CueP_fam"/>
    <property type="match status" value="1"/>
</dbReference>
<comment type="caution">
    <text evidence="1">The sequence shown here is derived from an EMBL/GenBank/DDBJ whole genome shotgun (WGS) entry which is preliminary data.</text>
</comment>
<proteinExistence type="predicted"/>
<dbReference type="EMBL" id="JADKPV010000001">
    <property type="protein sequence ID" value="MBF4500491.1"/>
    <property type="molecule type" value="Genomic_DNA"/>
</dbReference>
<accession>A0A8J7G531</accession>
<evidence type="ECO:0000313" key="1">
    <source>
        <dbReference type="EMBL" id="MBF4500491.1"/>
    </source>
</evidence>
<dbReference type="AlphaFoldDB" id="A0A8J7G531"/>
<sequence length="163" mass="18267">MMLFLVGCSPEAQHESWTPEQFKNVVQAYGDRELASEAASITGEALWITEEGEQLEIPIPTDEFFVSIAPYRTVTHDCEIHSLTGCQGELVHETFTVTVIDEKGDIVNQDNYSTGVNGFIDLWLPRDQTLQVFIESGEERVEAELTTYSDSPTCITTMQLQKS</sequence>
<dbReference type="Pfam" id="PF21172">
    <property type="entry name" value="CueP"/>
    <property type="match status" value="1"/>
</dbReference>
<keyword evidence="2" id="KW-1185">Reference proteome</keyword>